<proteinExistence type="predicted"/>
<reference evidence="1" key="1">
    <citation type="submission" date="2014-09" db="EMBL/GenBank/DDBJ databases">
        <authorList>
            <person name="Magalhaes I.L.F."/>
            <person name="Oliveira U."/>
            <person name="Santos F.R."/>
            <person name="Vidigal T.H.D.A."/>
            <person name="Brescovit A.D."/>
            <person name="Santos A.J."/>
        </authorList>
    </citation>
    <scope>NUCLEOTIDE SEQUENCE</scope>
    <source>
        <tissue evidence="1">Shoot tissue taken approximately 20 cm above the soil surface</tissue>
    </source>
</reference>
<dbReference type="EMBL" id="GBRH01196575">
    <property type="protein sequence ID" value="JAE01321.1"/>
    <property type="molecule type" value="Transcribed_RNA"/>
</dbReference>
<accession>A0A0A9ETV2</accession>
<organism evidence="1">
    <name type="scientific">Arundo donax</name>
    <name type="common">Giant reed</name>
    <name type="synonym">Donax arundinaceus</name>
    <dbReference type="NCBI Taxonomy" id="35708"/>
    <lineage>
        <taxon>Eukaryota</taxon>
        <taxon>Viridiplantae</taxon>
        <taxon>Streptophyta</taxon>
        <taxon>Embryophyta</taxon>
        <taxon>Tracheophyta</taxon>
        <taxon>Spermatophyta</taxon>
        <taxon>Magnoliopsida</taxon>
        <taxon>Liliopsida</taxon>
        <taxon>Poales</taxon>
        <taxon>Poaceae</taxon>
        <taxon>PACMAD clade</taxon>
        <taxon>Arundinoideae</taxon>
        <taxon>Arundineae</taxon>
        <taxon>Arundo</taxon>
    </lineage>
</organism>
<evidence type="ECO:0000313" key="1">
    <source>
        <dbReference type="EMBL" id="JAE01321.1"/>
    </source>
</evidence>
<protein>
    <submittedName>
        <fullName evidence="1">Uncharacterized protein</fullName>
    </submittedName>
</protein>
<name>A0A0A9ETV2_ARUDO</name>
<dbReference type="AlphaFoldDB" id="A0A0A9ETV2"/>
<reference evidence="1" key="2">
    <citation type="journal article" date="2015" name="Data Brief">
        <title>Shoot transcriptome of the giant reed, Arundo donax.</title>
        <authorList>
            <person name="Barrero R.A."/>
            <person name="Guerrero F.D."/>
            <person name="Moolhuijzen P."/>
            <person name="Goolsby J.A."/>
            <person name="Tidwell J."/>
            <person name="Bellgard S.E."/>
            <person name="Bellgard M.I."/>
        </authorList>
    </citation>
    <scope>NUCLEOTIDE SEQUENCE</scope>
    <source>
        <tissue evidence="1">Shoot tissue taken approximately 20 cm above the soil surface</tissue>
    </source>
</reference>
<sequence length="43" mass="5033">MQTYTSRIINKLFSFLYVLGRACLSEIQLWRIPSHFAQGADKE</sequence>